<evidence type="ECO:0000256" key="1">
    <source>
        <dbReference type="ARBA" id="ARBA00023125"/>
    </source>
</evidence>
<dbReference type="InterPro" id="IPR001867">
    <property type="entry name" value="OmpR/PhoB-type_DNA-bd"/>
</dbReference>
<accession>A0ABT5KXN8</accession>
<evidence type="ECO:0000259" key="3">
    <source>
        <dbReference type="PROSITE" id="PS51755"/>
    </source>
</evidence>
<name>A0ABT5KXN8_9ALTE</name>
<proteinExistence type="predicted"/>
<keyword evidence="1 2" id="KW-0238">DNA-binding</keyword>
<dbReference type="Pfam" id="PF00486">
    <property type="entry name" value="Trans_reg_C"/>
    <property type="match status" value="1"/>
</dbReference>
<feature type="domain" description="OmpR/PhoB-type" evidence="3">
    <location>
        <begin position="1"/>
        <end position="47"/>
    </location>
</feature>
<protein>
    <submittedName>
        <fullName evidence="4">Winged helix-turn-helix domain-containing protein</fullName>
    </submittedName>
</protein>
<dbReference type="InterPro" id="IPR016032">
    <property type="entry name" value="Sig_transdc_resp-reg_C-effctor"/>
</dbReference>
<sequence>MWFAASPITLDELRRRVWRSQNCPLTNVVDVYINRLRKKLHCRHNYY</sequence>
<keyword evidence="5" id="KW-1185">Reference proteome</keyword>
<dbReference type="Proteomes" id="UP001218788">
    <property type="component" value="Unassembled WGS sequence"/>
</dbReference>
<dbReference type="EMBL" id="JAQQXP010000001">
    <property type="protein sequence ID" value="MDC8829544.1"/>
    <property type="molecule type" value="Genomic_DNA"/>
</dbReference>
<organism evidence="4 5">
    <name type="scientific">Alteromonas gilva</name>
    <dbReference type="NCBI Taxonomy" id="2987522"/>
    <lineage>
        <taxon>Bacteria</taxon>
        <taxon>Pseudomonadati</taxon>
        <taxon>Pseudomonadota</taxon>
        <taxon>Gammaproteobacteria</taxon>
        <taxon>Alteromonadales</taxon>
        <taxon>Alteromonadaceae</taxon>
        <taxon>Alteromonas/Salinimonas group</taxon>
        <taxon>Alteromonas</taxon>
    </lineage>
</organism>
<dbReference type="Gene3D" id="1.10.10.10">
    <property type="entry name" value="Winged helix-like DNA-binding domain superfamily/Winged helix DNA-binding domain"/>
    <property type="match status" value="1"/>
</dbReference>
<evidence type="ECO:0000313" key="4">
    <source>
        <dbReference type="EMBL" id="MDC8829544.1"/>
    </source>
</evidence>
<reference evidence="4 5" key="1">
    <citation type="submission" date="2022-10" db="EMBL/GenBank/DDBJ databases">
        <title>Alteromonas sp. chi3 Genome sequencing.</title>
        <authorList>
            <person name="Park S."/>
        </authorList>
    </citation>
    <scope>NUCLEOTIDE SEQUENCE [LARGE SCALE GENOMIC DNA]</scope>
    <source>
        <strain evidence="5">chi3</strain>
    </source>
</reference>
<gene>
    <name evidence="4" type="ORF">OIK42_02090</name>
</gene>
<dbReference type="PROSITE" id="PS51755">
    <property type="entry name" value="OMPR_PHOB"/>
    <property type="match status" value="1"/>
</dbReference>
<evidence type="ECO:0000256" key="2">
    <source>
        <dbReference type="PROSITE-ProRule" id="PRU01091"/>
    </source>
</evidence>
<evidence type="ECO:0000313" key="5">
    <source>
        <dbReference type="Proteomes" id="UP001218788"/>
    </source>
</evidence>
<dbReference type="SUPFAM" id="SSF46894">
    <property type="entry name" value="C-terminal effector domain of the bipartite response regulators"/>
    <property type="match status" value="1"/>
</dbReference>
<comment type="caution">
    <text evidence="4">The sequence shown here is derived from an EMBL/GenBank/DDBJ whole genome shotgun (WGS) entry which is preliminary data.</text>
</comment>
<dbReference type="RefSeq" id="WP_273637967.1">
    <property type="nucleotide sequence ID" value="NZ_JAQQXP010000001.1"/>
</dbReference>
<dbReference type="InterPro" id="IPR036388">
    <property type="entry name" value="WH-like_DNA-bd_sf"/>
</dbReference>
<feature type="DNA-binding region" description="OmpR/PhoB-type" evidence="2">
    <location>
        <begin position="1"/>
        <end position="47"/>
    </location>
</feature>